<dbReference type="Gene3D" id="3.90.320.10">
    <property type="match status" value="1"/>
</dbReference>
<dbReference type="EMBL" id="BK032847">
    <property type="protein sequence ID" value="DAF63967.1"/>
    <property type="molecule type" value="Genomic_DNA"/>
</dbReference>
<dbReference type="Pfam" id="PF12705">
    <property type="entry name" value="PDDEXK_1"/>
    <property type="match status" value="1"/>
</dbReference>
<evidence type="ECO:0000313" key="2">
    <source>
        <dbReference type="EMBL" id="DAF63967.1"/>
    </source>
</evidence>
<accession>A0A8S5TLT0</accession>
<name>A0A8S5TLT0_9CAUD</name>
<evidence type="ECO:0000259" key="1">
    <source>
        <dbReference type="Pfam" id="PF12705"/>
    </source>
</evidence>
<organism evidence="2">
    <name type="scientific">Siphoviridae sp. ctGkF2</name>
    <dbReference type="NCBI Taxonomy" id="2827823"/>
    <lineage>
        <taxon>Viruses</taxon>
        <taxon>Duplodnaviria</taxon>
        <taxon>Heunggongvirae</taxon>
        <taxon>Uroviricota</taxon>
        <taxon>Caudoviricetes</taxon>
    </lineage>
</organism>
<feature type="domain" description="PD-(D/E)XK endonuclease-like" evidence="1">
    <location>
        <begin position="88"/>
        <end position="210"/>
    </location>
</feature>
<reference evidence="2" key="1">
    <citation type="journal article" date="2021" name="Proc. Natl. Acad. Sci. U.S.A.">
        <title>A Catalog of Tens of Thousands of Viruses from Human Metagenomes Reveals Hidden Associations with Chronic Diseases.</title>
        <authorList>
            <person name="Tisza M.J."/>
            <person name="Buck C.B."/>
        </authorList>
    </citation>
    <scope>NUCLEOTIDE SEQUENCE</scope>
    <source>
        <strain evidence="2">CtGkF2</strain>
    </source>
</reference>
<dbReference type="InterPro" id="IPR011604">
    <property type="entry name" value="PDDEXK-like_dom_sf"/>
</dbReference>
<protein>
    <submittedName>
        <fullName evidence="2">PD-(D/E)XK nuclease superfamily protein</fullName>
    </submittedName>
</protein>
<sequence>MEEWERSGRTLSIEDLVEIYREEFARSIDEQAEVTPNFEEWFGSGPYKGEVDIERRWTVGEEQLKALVQWSLDNPDQCIWTKPDGEPALELEFNVELGGVQVKGFIDQVVNTPKGVIVRDIKTGAKPGDAFQLATYAEALRIEYGFTPEHGDYFMGKTGKPTKLIPITPVDRKRVHQKFADLEDNIRNERFDPKPSRNNCAMCAVKTSCKFRMA</sequence>
<dbReference type="InterPro" id="IPR038726">
    <property type="entry name" value="PDDEXK_AddAB-type"/>
</dbReference>
<proteinExistence type="predicted"/>